<dbReference type="GO" id="GO:0006189">
    <property type="term" value="P:'de novo' IMP biosynthetic process"/>
    <property type="evidence" value="ECO:0007669"/>
    <property type="project" value="UniProtKB-UniRule"/>
</dbReference>
<dbReference type="RefSeq" id="WP_338202735.1">
    <property type="nucleotide sequence ID" value="NZ_JAEKNR010000145.1"/>
</dbReference>
<dbReference type="EMBL" id="JAEKNR010000145">
    <property type="protein sequence ID" value="MBJ7599241.1"/>
    <property type="molecule type" value="Genomic_DNA"/>
</dbReference>
<evidence type="ECO:0000256" key="5">
    <source>
        <dbReference type="ARBA" id="ARBA00022840"/>
    </source>
</evidence>
<evidence type="ECO:0000256" key="6">
    <source>
        <dbReference type="HAMAP-Rule" id="MF_01926"/>
    </source>
</evidence>
<evidence type="ECO:0000256" key="1">
    <source>
        <dbReference type="ARBA" id="ARBA00022490"/>
    </source>
</evidence>
<evidence type="ECO:0000256" key="4">
    <source>
        <dbReference type="ARBA" id="ARBA00022755"/>
    </source>
</evidence>
<keyword evidence="5 6" id="KW-0067">ATP-binding</keyword>
<dbReference type="Proteomes" id="UP000612893">
    <property type="component" value="Unassembled WGS sequence"/>
</dbReference>
<keyword evidence="9" id="KW-1185">Reference proteome</keyword>
<comment type="subcellular location">
    <subcellularLocation>
        <location evidence="6">Cytoplasm</location>
    </subcellularLocation>
</comment>
<comment type="caution">
    <text evidence="8">The sequence shown here is derived from an EMBL/GenBank/DDBJ whole genome shotgun (WGS) entry which is preliminary data.</text>
</comment>
<dbReference type="HAMAP" id="MF_01926">
    <property type="entry name" value="PurS"/>
    <property type="match status" value="1"/>
</dbReference>
<dbReference type="NCBIfam" id="NF004630">
    <property type="entry name" value="PRK05974.1"/>
    <property type="match status" value="1"/>
</dbReference>
<keyword evidence="3 6" id="KW-0547">Nucleotide-binding</keyword>
<dbReference type="PANTHER" id="PTHR34696">
    <property type="entry name" value="PHOSPHORIBOSYLFORMYLGLYCINAMIDINE SYNTHASE SUBUNIT PURS"/>
    <property type="match status" value="1"/>
</dbReference>
<protein>
    <recommendedName>
        <fullName evidence="6">Phosphoribosylformylglycinamidine synthase subunit PurS</fullName>
        <shortName evidence="6">FGAM synthase</shortName>
        <ecNumber evidence="6">6.3.5.3</ecNumber>
    </recommendedName>
    <alternativeName>
        <fullName evidence="6">Formylglycinamide ribonucleotide amidotransferase subunit III</fullName>
        <shortName evidence="6">FGAR amidotransferase III</shortName>
        <shortName evidence="6">FGAR-AT III</shortName>
    </alternativeName>
    <alternativeName>
        <fullName evidence="6">Phosphoribosylformylglycinamidine synthase subunit III</fullName>
    </alternativeName>
</protein>
<dbReference type="EC" id="6.3.5.3" evidence="6"/>
<gene>
    <name evidence="6 8" type="primary">purS</name>
    <name evidence="8" type="ORF">JF922_14350</name>
</gene>
<evidence type="ECO:0000256" key="7">
    <source>
        <dbReference type="SAM" id="MobiDB-lite"/>
    </source>
</evidence>
<evidence type="ECO:0000256" key="2">
    <source>
        <dbReference type="ARBA" id="ARBA00022598"/>
    </source>
</evidence>
<dbReference type="InterPro" id="IPR036604">
    <property type="entry name" value="PurS-like_sf"/>
</dbReference>
<comment type="catalytic activity">
    <reaction evidence="6">
        <text>N(2)-formyl-N(1)-(5-phospho-beta-D-ribosyl)glycinamide + L-glutamine + ATP + H2O = 2-formamido-N(1)-(5-O-phospho-beta-D-ribosyl)acetamidine + L-glutamate + ADP + phosphate + H(+)</text>
        <dbReference type="Rhea" id="RHEA:17129"/>
        <dbReference type="ChEBI" id="CHEBI:15377"/>
        <dbReference type="ChEBI" id="CHEBI:15378"/>
        <dbReference type="ChEBI" id="CHEBI:29985"/>
        <dbReference type="ChEBI" id="CHEBI:30616"/>
        <dbReference type="ChEBI" id="CHEBI:43474"/>
        <dbReference type="ChEBI" id="CHEBI:58359"/>
        <dbReference type="ChEBI" id="CHEBI:147286"/>
        <dbReference type="ChEBI" id="CHEBI:147287"/>
        <dbReference type="ChEBI" id="CHEBI:456216"/>
        <dbReference type="EC" id="6.3.5.3"/>
    </reaction>
</comment>
<comment type="similarity">
    <text evidence="6">Belongs to the PurS family.</text>
</comment>
<keyword evidence="4 6" id="KW-0658">Purine biosynthesis</keyword>
<evidence type="ECO:0000256" key="3">
    <source>
        <dbReference type="ARBA" id="ARBA00022741"/>
    </source>
</evidence>
<organism evidence="8 9">
    <name type="scientific">Candidatus Nephthysia bennettiae</name>
    <dbReference type="NCBI Taxonomy" id="3127016"/>
    <lineage>
        <taxon>Bacteria</taxon>
        <taxon>Bacillati</taxon>
        <taxon>Candidatus Dormiibacterota</taxon>
        <taxon>Candidatus Dormibacteria</taxon>
        <taxon>Candidatus Dormibacterales</taxon>
        <taxon>Candidatus Dormibacteraceae</taxon>
        <taxon>Candidatus Nephthysia</taxon>
    </lineage>
</organism>
<proteinExistence type="inferred from homology"/>
<accession>A0A934N865</accession>
<keyword evidence="1 6" id="KW-0963">Cytoplasm</keyword>
<dbReference type="AlphaFoldDB" id="A0A934N865"/>
<comment type="function">
    <text evidence="6">Part of the phosphoribosylformylglycinamidine synthase complex involved in the purines biosynthetic pathway. Catalyzes the ATP-dependent conversion of formylglycinamide ribonucleotide (FGAR) and glutamine to yield formylglycinamidine ribonucleotide (FGAM) and glutamate. The FGAM synthase complex is composed of three subunits. PurQ produces an ammonia molecule by converting glutamine to glutamate. PurL transfers the ammonia molecule to FGAR to form FGAM in an ATP-dependent manner. PurS interacts with PurQ and PurL and is thought to assist in the transfer of the ammonia molecule from PurQ to PurL.</text>
</comment>
<comment type="pathway">
    <text evidence="6">Purine metabolism; IMP biosynthesis via de novo pathway; 5-amino-1-(5-phospho-D-ribosyl)imidazole from N(2)-formyl-N(1)-(5-phospho-D-ribosyl)glycinamide: step 1/2.</text>
</comment>
<name>A0A934N865_9BACT</name>
<dbReference type="GO" id="GO:0005524">
    <property type="term" value="F:ATP binding"/>
    <property type="evidence" value="ECO:0007669"/>
    <property type="project" value="UniProtKB-UniRule"/>
</dbReference>
<feature type="region of interest" description="Disordered" evidence="7">
    <location>
        <begin position="78"/>
        <end position="128"/>
    </location>
</feature>
<dbReference type="InterPro" id="IPR003850">
    <property type="entry name" value="PurS"/>
</dbReference>
<dbReference type="NCBIfam" id="TIGR00302">
    <property type="entry name" value="phosphoribosylformylglycinamidine synthase subunit PurS"/>
    <property type="match status" value="1"/>
</dbReference>
<dbReference type="GO" id="GO:0004642">
    <property type="term" value="F:phosphoribosylformylglycinamidine synthase activity"/>
    <property type="evidence" value="ECO:0007669"/>
    <property type="project" value="UniProtKB-UniRule"/>
</dbReference>
<evidence type="ECO:0000313" key="8">
    <source>
        <dbReference type="EMBL" id="MBJ7599241.1"/>
    </source>
</evidence>
<evidence type="ECO:0000313" key="9">
    <source>
        <dbReference type="Proteomes" id="UP000612893"/>
    </source>
</evidence>
<dbReference type="Gene3D" id="3.30.1280.10">
    <property type="entry name" value="Phosphoribosylformylglycinamidine synthase subunit PurS"/>
    <property type="match status" value="1"/>
</dbReference>
<reference evidence="8" key="1">
    <citation type="submission" date="2020-10" db="EMBL/GenBank/DDBJ databases">
        <title>Ca. Dormibacterota MAGs.</title>
        <authorList>
            <person name="Montgomery K."/>
        </authorList>
    </citation>
    <scope>NUCLEOTIDE SEQUENCE [LARGE SCALE GENOMIC DNA]</scope>
    <source>
        <strain evidence="8">SC8812_S17_10</strain>
    </source>
</reference>
<comment type="subunit">
    <text evidence="6">Part of the FGAM synthase complex composed of 1 PurL, 1 PurQ and 2 PurS subunits.</text>
</comment>
<sequence length="128" mass="13626">MIARVVVTPKAVVNDPQGLTVKQALGALGFDEVEDVRVGKYLEVRLRAGSDETASERVEQMCRKLLANHVIEDFRYTLDESRGRQASPTGPLPQSGGEASGRDSDGAGDPALPSDGPSGSSHEKRVLP</sequence>
<dbReference type="PANTHER" id="PTHR34696:SF1">
    <property type="entry name" value="PHOSPHORIBOSYLFORMYLGLYCINAMIDINE SYNTHASE SUBUNIT PURS"/>
    <property type="match status" value="1"/>
</dbReference>
<dbReference type="SUPFAM" id="SSF82697">
    <property type="entry name" value="PurS-like"/>
    <property type="match status" value="1"/>
</dbReference>
<keyword evidence="2 6" id="KW-0436">Ligase</keyword>
<dbReference type="Pfam" id="PF02700">
    <property type="entry name" value="PurS"/>
    <property type="match status" value="1"/>
</dbReference>
<dbReference type="GO" id="GO:0005737">
    <property type="term" value="C:cytoplasm"/>
    <property type="evidence" value="ECO:0007669"/>
    <property type="project" value="UniProtKB-SubCell"/>
</dbReference>